<dbReference type="EMBL" id="VTPC01002041">
    <property type="protein sequence ID" value="KAF2900707.1"/>
    <property type="molecule type" value="Genomic_DNA"/>
</dbReference>
<evidence type="ECO:0008006" key="4">
    <source>
        <dbReference type="Google" id="ProtNLM"/>
    </source>
</evidence>
<evidence type="ECO:0000256" key="1">
    <source>
        <dbReference type="SAM" id="SignalP"/>
    </source>
</evidence>
<dbReference type="Proteomes" id="UP000801492">
    <property type="component" value="Unassembled WGS sequence"/>
</dbReference>
<protein>
    <recommendedName>
        <fullName evidence="4">Sodefrin-like factor</fullName>
    </recommendedName>
</protein>
<evidence type="ECO:0000313" key="3">
    <source>
        <dbReference type="Proteomes" id="UP000801492"/>
    </source>
</evidence>
<organism evidence="2 3">
    <name type="scientific">Ignelater luminosus</name>
    <name type="common">Cucubano</name>
    <name type="synonym">Pyrophorus luminosus</name>
    <dbReference type="NCBI Taxonomy" id="2038154"/>
    <lineage>
        <taxon>Eukaryota</taxon>
        <taxon>Metazoa</taxon>
        <taxon>Ecdysozoa</taxon>
        <taxon>Arthropoda</taxon>
        <taxon>Hexapoda</taxon>
        <taxon>Insecta</taxon>
        <taxon>Pterygota</taxon>
        <taxon>Neoptera</taxon>
        <taxon>Endopterygota</taxon>
        <taxon>Coleoptera</taxon>
        <taxon>Polyphaga</taxon>
        <taxon>Elateriformia</taxon>
        <taxon>Elateroidea</taxon>
        <taxon>Elateridae</taxon>
        <taxon>Agrypninae</taxon>
        <taxon>Pyrophorini</taxon>
        <taxon>Ignelater</taxon>
    </lineage>
</organism>
<proteinExistence type="predicted"/>
<feature type="non-terminal residue" evidence="2">
    <location>
        <position position="1"/>
    </location>
</feature>
<feature type="signal peptide" evidence="1">
    <location>
        <begin position="1"/>
        <end position="21"/>
    </location>
</feature>
<keyword evidence="3" id="KW-1185">Reference proteome</keyword>
<reference evidence="2" key="1">
    <citation type="submission" date="2019-08" db="EMBL/GenBank/DDBJ databases">
        <title>The genome of the North American firefly Photinus pyralis.</title>
        <authorList>
            <consortium name="Photinus pyralis genome working group"/>
            <person name="Fallon T.R."/>
            <person name="Sander Lower S.E."/>
            <person name="Weng J.-K."/>
        </authorList>
    </citation>
    <scope>NUCLEOTIDE SEQUENCE</scope>
    <source>
        <strain evidence="2">TRF0915ILg1</strain>
        <tissue evidence="2">Whole body</tissue>
    </source>
</reference>
<gene>
    <name evidence="2" type="ORF">ILUMI_05477</name>
</gene>
<name>A0A8K0DBU8_IGNLU</name>
<comment type="caution">
    <text evidence="2">The sequence shown here is derived from an EMBL/GenBank/DDBJ whole genome shotgun (WGS) entry which is preliminary data.</text>
</comment>
<evidence type="ECO:0000313" key="2">
    <source>
        <dbReference type="EMBL" id="KAF2900707.1"/>
    </source>
</evidence>
<sequence>MYRPRLLQFLVVFLIFGVSRTTVTSCIHCTMFRNGTCLHPLGFIPPTSECGATYAKCVTTLLKILDVRASTERQIDFGVNFG</sequence>
<dbReference type="AlphaFoldDB" id="A0A8K0DBU8"/>
<keyword evidence="1" id="KW-0732">Signal</keyword>
<feature type="chain" id="PRO_5035475864" description="Sodefrin-like factor" evidence="1">
    <location>
        <begin position="22"/>
        <end position="82"/>
    </location>
</feature>
<accession>A0A8K0DBU8</accession>